<keyword evidence="2" id="KW-1185">Reference proteome</keyword>
<reference evidence="1 2" key="1">
    <citation type="submission" date="2024-05" db="EMBL/GenBank/DDBJ databases">
        <title>Genome sequencing and assembly of Indian major carp, Cirrhinus mrigala (Hamilton, 1822).</title>
        <authorList>
            <person name="Mohindra V."/>
            <person name="Chowdhury L.M."/>
            <person name="Lal K."/>
            <person name="Jena J.K."/>
        </authorList>
    </citation>
    <scope>NUCLEOTIDE SEQUENCE [LARGE SCALE GENOMIC DNA]</scope>
    <source>
        <strain evidence="1">CM1030</strain>
        <tissue evidence="1">Blood</tissue>
    </source>
</reference>
<gene>
    <name evidence="1" type="ORF">M9458_014770</name>
</gene>
<accession>A0ABD0QNK3</accession>
<organism evidence="1 2">
    <name type="scientific">Cirrhinus mrigala</name>
    <name type="common">Mrigala</name>
    <dbReference type="NCBI Taxonomy" id="683832"/>
    <lineage>
        <taxon>Eukaryota</taxon>
        <taxon>Metazoa</taxon>
        <taxon>Chordata</taxon>
        <taxon>Craniata</taxon>
        <taxon>Vertebrata</taxon>
        <taxon>Euteleostomi</taxon>
        <taxon>Actinopterygii</taxon>
        <taxon>Neopterygii</taxon>
        <taxon>Teleostei</taxon>
        <taxon>Ostariophysi</taxon>
        <taxon>Cypriniformes</taxon>
        <taxon>Cyprinidae</taxon>
        <taxon>Labeoninae</taxon>
        <taxon>Labeonini</taxon>
        <taxon>Cirrhinus</taxon>
    </lineage>
</organism>
<comment type="caution">
    <text evidence="1">The sequence shown here is derived from an EMBL/GenBank/DDBJ whole genome shotgun (WGS) entry which is preliminary data.</text>
</comment>
<evidence type="ECO:0000313" key="1">
    <source>
        <dbReference type="EMBL" id="KAL0187671.1"/>
    </source>
</evidence>
<protein>
    <submittedName>
        <fullName evidence="1">Uncharacterized protein</fullName>
    </submittedName>
</protein>
<feature type="non-terminal residue" evidence="1">
    <location>
        <position position="1"/>
    </location>
</feature>
<sequence length="137" mass="14531">VLVEEIEGVSVNFVEAVAAVVDKILLVKEVMVVDKVVNVAGMLVEIVGKVVPVEIVIDGPVDMLVMEDELCTVEVVVSGICMLVDDILVAAAAKECVVMLVVLEEFWIVVVFVCSVVIPGENDGGDVPVEMVVDVPV</sequence>
<dbReference type="Proteomes" id="UP001529510">
    <property type="component" value="Unassembled WGS sequence"/>
</dbReference>
<name>A0ABD0QNK3_CIRMR</name>
<proteinExistence type="predicted"/>
<dbReference type="AlphaFoldDB" id="A0ABD0QNK3"/>
<evidence type="ECO:0000313" key="2">
    <source>
        <dbReference type="Proteomes" id="UP001529510"/>
    </source>
</evidence>
<feature type="non-terminal residue" evidence="1">
    <location>
        <position position="137"/>
    </location>
</feature>
<dbReference type="EMBL" id="JAMKFB020000007">
    <property type="protein sequence ID" value="KAL0187671.1"/>
    <property type="molecule type" value="Genomic_DNA"/>
</dbReference>